<dbReference type="EMBL" id="GG692399">
    <property type="protein sequence ID" value="EER32586.1"/>
    <property type="molecule type" value="Genomic_DNA"/>
</dbReference>
<keyword evidence="4" id="KW-1185">Reference proteome</keyword>
<evidence type="ECO:0000313" key="4">
    <source>
        <dbReference type="Proteomes" id="UP000002037"/>
    </source>
</evidence>
<evidence type="ECO:0000313" key="3">
    <source>
        <dbReference type="EMBL" id="EER32586.1"/>
    </source>
</evidence>
<feature type="compositionally biased region" description="Polar residues" evidence="1">
    <location>
        <begin position="366"/>
        <end position="389"/>
    </location>
</feature>
<feature type="compositionally biased region" description="Low complexity" evidence="1">
    <location>
        <begin position="123"/>
        <end position="134"/>
    </location>
</feature>
<dbReference type="SMR" id="C5MDF6"/>
<feature type="compositionally biased region" description="Polar residues" evidence="1">
    <location>
        <begin position="335"/>
        <end position="348"/>
    </location>
</feature>
<feature type="region of interest" description="Disordered" evidence="1">
    <location>
        <begin position="455"/>
        <end position="474"/>
    </location>
</feature>
<feature type="region of interest" description="Disordered" evidence="1">
    <location>
        <begin position="105"/>
        <end position="158"/>
    </location>
</feature>
<feature type="region of interest" description="Disordered" evidence="1">
    <location>
        <begin position="1"/>
        <end position="20"/>
    </location>
</feature>
<feature type="compositionally biased region" description="Basic residues" evidence="1">
    <location>
        <begin position="499"/>
        <end position="508"/>
    </location>
</feature>
<dbReference type="VEuPathDB" id="FungiDB:CTRG_04257"/>
<dbReference type="HOGENOM" id="CLU_017130_0_0_1"/>
<dbReference type="KEGG" id="ctp:CTRG_04257"/>
<dbReference type="eggNOG" id="ENOG502RX7Y">
    <property type="taxonomic scope" value="Eukaryota"/>
</dbReference>
<feature type="region of interest" description="Disordered" evidence="1">
    <location>
        <begin position="419"/>
        <end position="450"/>
    </location>
</feature>
<feature type="compositionally biased region" description="Low complexity" evidence="1">
    <location>
        <begin position="509"/>
        <end position="531"/>
    </location>
</feature>
<feature type="compositionally biased region" description="Low complexity" evidence="1">
    <location>
        <begin position="457"/>
        <end position="467"/>
    </location>
</feature>
<reference evidence="3 4" key="1">
    <citation type="journal article" date="2009" name="Nature">
        <title>Evolution of pathogenicity and sexual reproduction in eight Candida genomes.</title>
        <authorList>
            <person name="Butler G."/>
            <person name="Rasmussen M.D."/>
            <person name="Lin M.F."/>
            <person name="Santos M.A."/>
            <person name="Sakthikumar S."/>
            <person name="Munro C.A."/>
            <person name="Rheinbay E."/>
            <person name="Grabherr M."/>
            <person name="Forche A."/>
            <person name="Reedy J.L."/>
            <person name="Agrafioti I."/>
            <person name="Arnaud M.B."/>
            <person name="Bates S."/>
            <person name="Brown A.J."/>
            <person name="Brunke S."/>
            <person name="Costanzo M.C."/>
            <person name="Fitzpatrick D.A."/>
            <person name="de Groot P.W."/>
            <person name="Harris D."/>
            <person name="Hoyer L.L."/>
            <person name="Hube B."/>
            <person name="Klis F.M."/>
            <person name="Kodira C."/>
            <person name="Lennard N."/>
            <person name="Logue M.E."/>
            <person name="Martin R."/>
            <person name="Neiman A.M."/>
            <person name="Nikolaou E."/>
            <person name="Quail M.A."/>
            <person name="Quinn J."/>
            <person name="Santos M.C."/>
            <person name="Schmitzberger F.F."/>
            <person name="Sherlock G."/>
            <person name="Shah P."/>
            <person name="Silverstein K.A."/>
            <person name="Skrzypek M.S."/>
            <person name="Soll D."/>
            <person name="Staggs R."/>
            <person name="Stansfield I."/>
            <person name="Stumpf M.P."/>
            <person name="Sudbery P.E."/>
            <person name="Srikantha T."/>
            <person name="Zeng Q."/>
            <person name="Berman J."/>
            <person name="Berriman M."/>
            <person name="Heitman J."/>
            <person name="Gow N.A."/>
            <person name="Lorenz M.C."/>
            <person name="Birren B.W."/>
            <person name="Kellis M."/>
            <person name="Cuomo C.A."/>
        </authorList>
    </citation>
    <scope>NUCLEOTIDE SEQUENCE [LARGE SCALE GENOMIC DNA]</scope>
    <source>
        <strain evidence="4">ATCC MYA-3404 / T1</strain>
    </source>
</reference>
<dbReference type="CDD" id="cd00067">
    <property type="entry name" value="GAL4"/>
    <property type="match status" value="1"/>
</dbReference>
<feature type="compositionally biased region" description="Polar residues" evidence="1">
    <location>
        <begin position="485"/>
        <end position="496"/>
    </location>
</feature>
<dbReference type="GO" id="GO:0008270">
    <property type="term" value="F:zinc ion binding"/>
    <property type="evidence" value="ECO:0007669"/>
    <property type="project" value="InterPro"/>
</dbReference>
<dbReference type="PROSITE" id="PS00463">
    <property type="entry name" value="ZN2_CY6_FUNGAL_1"/>
    <property type="match status" value="1"/>
</dbReference>
<dbReference type="InterPro" id="IPR036864">
    <property type="entry name" value="Zn2-C6_fun-type_DNA-bd_sf"/>
</dbReference>
<dbReference type="InterPro" id="IPR001138">
    <property type="entry name" value="Zn2Cys6_DnaBD"/>
</dbReference>
<proteinExistence type="predicted"/>
<dbReference type="Gene3D" id="4.10.240.10">
    <property type="entry name" value="Zn(2)-C6 fungal-type DNA-binding domain"/>
    <property type="match status" value="1"/>
</dbReference>
<dbReference type="GeneID" id="8298806"/>
<dbReference type="STRING" id="294747.C5MDF6"/>
<dbReference type="Proteomes" id="UP000002037">
    <property type="component" value="Unassembled WGS sequence"/>
</dbReference>
<evidence type="ECO:0000256" key="1">
    <source>
        <dbReference type="SAM" id="MobiDB-lite"/>
    </source>
</evidence>
<feature type="region of interest" description="Disordered" evidence="1">
    <location>
        <begin position="623"/>
        <end position="646"/>
    </location>
</feature>
<dbReference type="RefSeq" id="XP_002549960.1">
    <property type="nucleotide sequence ID" value="XM_002549914.1"/>
</dbReference>
<feature type="compositionally biased region" description="Basic residues" evidence="1">
    <location>
        <begin position="623"/>
        <end position="638"/>
    </location>
</feature>
<dbReference type="AlphaFoldDB" id="C5MDF6"/>
<dbReference type="SMART" id="SM00066">
    <property type="entry name" value="GAL4"/>
    <property type="match status" value="1"/>
</dbReference>
<dbReference type="SUPFAM" id="SSF57701">
    <property type="entry name" value="Zn2/Cys6 DNA-binding domain"/>
    <property type="match status" value="1"/>
</dbReference>
<gene>
    <name evidence="3" type="ORF">CTRG_04257</name>
</gene>
<feature type="domain" description="Zn(2)-C6 fungal-type" evidence="2">
    <location>
        <begin position="565"/>
        <end position="595"/>
    </location>
</feature>
<feature type="region of interest" description="Disordered" evidence="1">
    <location>
        <begin position="485"/>
        <end position="557"/>
    </location>
</feature>
<feature type="compositionally biased region" description="Acidic residues" evidence="1">
    <location>
        <begin position="419"/>
        <end position="434"/>
    </location>
</feature>
<protein>
    <recommendedName>
        <fullName evidence="2">Zn(2)-C6 fungal-type domain-containing protein</fullName>
    </recommendedName>
</protein>
<feature type="region of interest" description="Disordered" evidence="1">
    <location>
        <begin position="284"/>
        <end position="303"/>
    </location>
</feature>
<accession>C5MDF6</accession>
<dbReference type="OrthoDB" id="3251668at2759"/>
<name>C5MDF6_CANTT</name>
<organism evidence="3 4">
    <name type="scientific">Candida tropicalis (strain ATCC MYA-3404 / T1)</name>
    <name type="common">Yeast</name>
    <dbReference type="NCBI Taxonomy" id="294747"/>
    <lineage>
        <taxon>Eukaryota</taxon>
        <taxon>Fungi</taxon>
        <taxon>Dikarya</taxon>
        <taxon>Ascomycota</taxon>
        <taxon>Saccharomycotina</taxon>
        <taxon>Pichiomycetes</taxon>
        <taxon>Debaryomycetaceae</taxon>
        <taxon>Candida/Lodderomyces clade</taxon>
        <taxon>Candida</taxon>
    </lineage>
</organism>
<dbReference type="Pfam" id="PF00172">
    <property type="entry name" value="Zn_clus"/>
    <property type="match status" value="1"/>
</dbReference>
<evidence type="ECO:0000259" key="2">
    <source>
        <dbReference type="PROSITE" id="PS50048"/>
    </source>
</evidence>
<sequence length="646" mass="71459">MITHMVTPDSTSSPPNSPCGEDTIKLNSSVISASSPATSSNFLQSLQFQHQQINQFHMLQQHQHQQYSQQVYSTNYTSTPVDQLFQFDNNSVTSFNPAHAATINSSQRSPYESLQPPPPPPSQSQSQSSSQQQQLPPPPSMSIIPQASQDTTTQPLQPNNFYHEYINEFGNNPQHPYSSFVNPQFANSVNSLPNLDAHQQSSQSQSIMQHSQDYSKIGSAPTETTSFLYNLQNQSTDLMINHDLEFNNTSFDSIGEYSQPGISLTYPPTLQPQQNQFHDSIPTSQVQEYPHTPSHLSEPPLSAGISDVSNFSTVLDESHLYRPSSTIGHKLKSPIPSSTPYSNIHNSQLPPPTSSTRKKITKKSSLSRLNTSSRKNLQASLVQSLSTPTDLEHNSPPPVRIISPILKSKASFANIQTEITDDEEGEEDDDENDFSDFTQPPPPVIGSSIAGNVGLRSISNTSSTSSHGSHHGLPVMNVFRHNSASTVAPSVQSSQPLKKPMKKTRRKSSTATRTTANANANRISSKSSTDSTKTESESGEDFDVGVTPVKKKHTRRRLLPRSKKGCWICRIKHLKCDEVTPVCGGCAKFGLQCDYSPEKPDYVTDKFLRQQKLEEVSLIRKRNQAKTRIPRKKSKKDLKKSTLSGF</sequence>
<dbReference type="GO" id="GO:0000981">
    <property type="term" value="F:DNA-binding transcription factor activity, RNA polymerase II-specific"/>
    <property type="evidence" value="ECO:0007669"/>
    <property type="project" value="InterPro"/>
</dbReference>
<dbReference type="PROSITE" id="PS50048">
    <property type="entry name" value="ZN2_CY6_FUNGAL_2"/>
    <property type="match status" value="1"/>
</dbReference>
<feature type="region of interest" description="Disordered" evidence="1">
    <location>
        <begin position="325"/>
        <end position="398"/>
    </location>
</feature>